<comment type="caution">
    <text evidence="1">The sequence shown here is derived from an EMBL/GenBank/DDBJ whole genome shotgun (WGS) entry which is preliminary data.</text>
</comment>
<dbReference type="EMBL" id="LMWS01000051">
    <property type="protein sequence ID" value="KUN33497.1"/>
    <property type="molecule type" value="Genomic_DNA"/>
</dbReference>
<name>A0A101QPD1_9ACTN</name>
<evidence type="ECO:0008006" key="3">
    <source>
        <dbReference type="Google" id="ProtNLM"/>
    </source>
</evidence>
<gene>
    <name evidence="1" type="ORF">AQJ30_33420</name>
</gene>
<dbReference type="STRING" id="68231.AQJ30_33420"/>
<keyword evidence="2" id="KW-1185">Reference proteome</keyword>
<organism evidence="1 2">
    <name type="scientific">Streptomyces longwoodensis</name>
    <dbReference type="NCBI Taxonomy" id="68231"/>
    <lineage>
        <taxon>Bacteria</taxon>
        <taxon>Bacillati</taxon>
        <taxon>Actinomycetota</taxon>
        <taxon>Actinomycetes</taxon>
        <taxon>Kitasatosporales</taxon>
        <taxon>Streptomycetaceae</taxon>
        <taxon>Streptomyces</taxon>
    </lineage>
</organism>
<reference evidence="1 2" key="1">
    <citation type="submission" date="2015-10" db="EMBL/GenBank/DDBJ databases">
        <title>Draft genome sequence of Streptomyces longwoodensis DSM 41677, type strain for the species Streptomyces longwoodensis.</title>
        <authorList>
            <person name="Ruckert C."/>
            <person name="Winkler A."/>
            <person name="Kalinowski J."/>
            <person name="Kampfer P."/>
            <person name="Glaeser S."/>
        </authorList>
    </citation>
    <scope>NUCLEOTIDE SEQUENCE [LARGE SCALE GENOMIC DNA]</scope>
    <source>
        <strain evidence="1 2">DSM 41677</strain>
    </source>
</reference>
<accession>A0A101QPD1</accession>
<dbReference type="Proteomes" id="UP000053271">
    <property type="component" value="Unassembled WGS sequence"/>
</dbReference>
<dbReference type="AlphaFoldDB" id="A0A101QPD1"/>
<evidence type="ECO:0000313" key="2">
    <source>
        <dbReference type="Proteomes" id="UP000053271"/>
    </source>
</evidence>
<proteinExistence type="predicted"/>
<evidence type="ECO:0000313" key="1">
    <source>
        <dbReference type="EMBL" id="KUN33497.1"/>
    </source>
</evidence>
<sequence>MGEADMDPATLSAVAVALVAGKFGEGAASEAGRAAWVKVQDVAHALRQRFARSDTQSAALGELETNPGDEGARAAVAGHLRHELENDAEFAATLRALVTAAERDPATQTLIAHASGDARQVNISGNNSGPISFS</sequence>
<protein>
    <recommendedName>
        <fullName evidence="3">RHIM domain-containing protein</fullName>
    </recommendedName>
</protein>